<dbReference type="InterPro" id="IPR032164">
    <property type="entry name" value="DUF5000"/>
</dbReference>
<dbReference type="Pfam" id="PF16391">
    <property type="entry name" value="DUF5000"/>
    <property type="match status" value="1"/>
</dbReference>
<name>A0A413VSH8_9BACE</name>
<sequence length="448" mass="52222">MKKNYIAYILLTASLMWSCSEIKDWQDEKDNIPPKSVTNVVVENINGGAIITYKLPDDPDLLAVKAVYYYKKGEDLKEAYSSAYNNTISLEGFPDVNERTVQLFTIDKSMNHSEPVEVQIKPLLPPVEMIRKSLKVNPTFGGVYMLWENTQEDEISITLYRKDAKGDMAFYDAYYSKAKEGKYTFRGLENAEQEFYFEIKDKWGNYSAPLDTVLTPLFEEEIVGRNKSGDIWQRWGWDDKSCIYRGDIVGQETAANRQFRLIHDGNTWNNSTWWHTKGNKLSDFIDWPNAEYTVMPLYFTIDMGKKASYSRLRYWMRSRSPIFSAQTFTSFEVWGTNNPKPLNQIGDGSKEDNLKYWTEWPEVNGTDEWKNDWEKLADFKLTLPSGATDPNLLTNEDTEFVKAGFEVEMDPQYANEPFRYIRFVIRECREPSAQIQLSELKFWGAYKE</sequence>
<accession>A0A413VSH8</accession>
<protein>
    <submittedName>
        <fullName evidence="4">DUF4959 domain-containing protein</fullName>
    </submittedName>
</protein>
<evidence type="ECO:0000259" key="1">
    <source>
        <dbReference type="Pfam" id="PF16323"/>
    </source>
</evidence>
<comment type="caution">
    <text evidence="4">The sequence shown here is derived from an EMBL/GenBank/DDBJ whole genome shotgun (WGS) entry which is preliminary data.</text>
</comment>
<feature type="domain" description="DUF4959" evidence="1">
    <location>
        <begin position="18"/>
        <end position="122"/>
    </location>
</feature>
<feature type="domain" description="DUF5000" evidence="2">
    <location>
        <begin position="289"/>
        <end position="444"/>
    </location>
</feature>
<dbReference type="Pfam" id="PF17166">
    <property type="entry name" value="DUF5126"/>
    <property type="match status" value="1"/>
</dbReference>
<dbReference type="AlphaFoldDB" id="A0A413VSH8"/>
<reference evidence="4 5" key="1">
    <citation type="submission" date="2018-08" db="EMBL/GenBank/DDBJ databases">
        <title>A genome reference for cultivated species of the human gut microbiota.</title>
        <authorList>
            <person name="Zou Y."/>
            <person name="Xue W."/>
            <person name="Luo G."/>
        </authorList>
    </citation>
    <scope>NUCLEOTIDE SEQUENCE [LARGE SCALE GENOMIC DNA]</scope>
    <source>
        <strain evidence="4 5">AM40-30BH</strain>
    </source>
</reference>
<gene>
    <name evidence="4" type="ORF">DW888_07730</name>
</gene>
<evidence type="ECO:0000259" key="2">
    <source>
        <dbReference type="Pfam" id="PF16391"/>
    </source>
</evidence>
<dbReference type="RefSeq" id="WP_122201232.1">
    <property type="nucleotide sequence ID" value="NZ_CABJFV010000004.1"/>
</dbReference>
<organism evidence="4 5">
    <name type="scientific">Bacteroides nordii</name>
    <dbReference type="NCBI Taxonomy" id="291645"/>
    <lineage>
        <taxon>Bacteria</taxon>
        <taxon>Pseudomonadati</taxon>
        <taxon>Bacteroidota</taxon>
        <taxon>Bacteroidia</taxon>
        <taxon>Bacteroidales</taxon>
        <taxon>Bacteroidaceae</taxon>
        <taxon>Bacteroides</taxon>
    </lineage>
</organism>
<dbReference type="Pfam" id="PF16323">
    <property type="entry name" value="DUF4959"/>
    <property type="match status" value="1"/>
</dbReference>
<evidence type="ECO:0000313" key="4">
    <source>
        <dbReference type="EMBL" id="RHB36511.1"/>
    </source>
</evidence>
<dbReference type="InterPro" id="IPR033431">
    <property type="entry name" value="DUF5126"/>
</dbReference>
<proteinExistence type="predicted"/>
<dbReference type="InterPro" id="IPR032527">
    <property type="entry name" value="DUF4959"/>
</dbReference>
<evidence type="ECO:0000313" key="5">
    <source>
        <dbReference type="Proteomes" id="UP000284379"/>
    </source>
</evidence>
<dbReference type="Gene3D" id="2.60.120.260">
    <property type="entry name" value="Galactose-binding domain-like"/>
    <property type="match status" value="1"/>
</dbReference>
<feature type="domain" description="DUF5126" evidence="3">
    <location>
        <begin position="125"/>
        <end position="222"/>
    </location>
</feature>
<dbReference type="Proteomes" id="UP000284379">
    <property type="component" value="Unassembled WGS sequence"/>
</dbReference>
<dbReference type="EMBL" id="QSGO01000004">
    <property type="protein sequence ID" value="RHB36511.1"/>
    <property type="molecule type" value="Genomic_DNA"/>
</dbReference>
<evidence type="ECO:0000259" key="3">
    <source>
        <dbReference type="Pfam" id="PF17166"/>
    </source>
</evidence>